<keyword evidence="2 5" id="KW-0227">DNA damage</keyword>
<sequence>MATRLPRAFYQRDTMQAARALLGKELVHVVDGEARRARIVETEAYVGVHDLASHSSKGVTKRTEVMYGPPGVAYVYLIYGMYHCMNVVTEPEGKGCAVLLRAVEPLANVEGNTRGPGLLCRAMGIDLTLNRCAMDSDAFHILDAPEVPSRQIVSRPRIGVAYARDWAEKELRFYIAGNPFISKK</sequence>
<protein>
    <recommendedName>
        <fullName evidence="5">Putative 3-methyladenine DNA glycosylase</fullName>
        <ecNumber evidence="5">3.2.2.-</ecNumber>
    </recommendedName>
</protein>
<evidence type="ECO:0000256" key="3">
    <source>
        <dbReference type="ARBA" id="ARBA00022801"/>
    </source>
</evidence>
<dbReference type="FunFam" id="3.10.300.10:FF:000001">
    <property type="entry name" value="Putative 3-methyladenine DNA glycosylase"/>
    <property type="match status" value="1"/>
</dbReference>
<dbReference type="NCBIfam" id="TIGR00567">
    <property type="entry name" value="3mg"/>
    <property type="match status" value="1"/>
</dbReference>
<dbReference type="Proteomes" id="UP000198284">
    <property type="component" value="Unassembled WGS sequence"/>
</dbReference>
<dbReference type="AlphaFoldDB" id="A0A239E7H8"/>
<reference evidence="6 7" key="1">
    <citation type="submission" date="2017-06" db="EMBL/GenBank/DDBJ databases">
        <authorList>
            <person name="Kim H.J."/>
            <person name="Triplett B.A."/>
        </authorList>
    </citation>
    <scope>NUCLEOTIDE SEQUENCE [LARGE SCALE GENOMIC DNA]</scope>
    <source>
        <strain evidence="6 7">U15</strain>
    </source>
</reference>
<dbReference type="InterPro" id="IPR011034">
    <property type="entry name" value="Formyl_transferase-like_C_sf"/>
</dbReference>
<dbReference type="Gene3D" id="3.10.300.10">
    <property type="entry name" value="Methylpurine-DNA glycosylase (MPG)"/>
    <property type="match status" value="2"/>
</dbReference>
<evidence type="ECO:0000256" key="4">
    <source>
        <dbReference type="ARBA" id="ARBA00023204"/>
    </source>
</evidence>
<dbReference type="RefSeq" id="WP_089398381.1">
    <property type="nucleotide sequence ID" value="NZ_FZOT01000002.1"/>
</dbReference>
<accession>A0A239E7H8</accession>
<dbReference type="GO" id="GO:0003905">
    <property type="term" value="F:alkylbase DNA N-glycosylase activity"/>
    <property type="evidence" value="ECO:0007669"/>
    <property type="project" value="InterPro"/>
</dbReference>
<dbReference type="GO" id="GO:0003677">
    <property type="term" value="F:DNA binding"/>
    <property type="evidence" value="ECO:0007669"/>
    <property type="project" value="InterPro"/>
</dbReference>
<evidence type="ECO:0000256" key="5">
    <source>
        <dbReference type="HAMAP-Rule" id="MF_00527"/>
    </source>
</evidence>
<dbReference type="PANTHER" id="PTHR10429">
    <property type="entry name" value="DNA-3-METHYLADENINE GLYCOSYLASE"/>
    <property type="match status" value="1"/>
</dbReference>
<organism evidence="6 7">
    <name type="scientific">Noviherbaspirillum humi</name>
    <dbReference type="NCBI Taxonomy" id="1688639"/>
    <lineage>
        <taxon>Bacteria</taxon>
        <taxon>Pseudomonadati</taxon>
        <taxon>Pseudomonadota</taxon>
        <taxon>Betaproteobacteria</taxon>
        <taxon>Burkholderiales</taxon>
        <taxon>Oxalobacteraceae</taxon>
        <taxon>Noviherbaspirillum</taxon>
    </lineage>
</organism>
<evidence type="ECO:0000256" key="2">
    <source>
        <dbReference type="ARBA" id="ARBA00022763"/>
    </source>
</evidence>
<keyword evidence="7" id="KW-1185">Reference proteome</keyword>
<dbReference type="OrthoDB" id="9794313at2"/>
<evidence type="ECO:0000313" key="7">
    <source>
        <dbReference type="Proteomes" id="UP000198284"/>
    </source>
</evidence>
<dbReference type="InterPro" id="IPR003180">
    <property type="entry name" value="MPG"/>
</dbReference>
<dbReference type="SUPFAM" id="SSF50486">
    <property type="entry name" value="FMT C-terminal domain-like"/>
    <property type="match status" value="1"/>
</dbReference>
<dbReference type="HAMAP" id="MF_00527">
    <property type="entry name" value="3MGH"/>
    <property type="match status" value="1"/>
</dbReference>
<dbReference type="EMBL" id="FZOT01000002">
    <property type="protein sequence ID" value="SNS40419.1"/>
    <property type="molecule type" value="Genomic_DNA"/>
</dbReference>
<dbReference type="GO" id="GO:0006284">
    <property type="term" value="P:base-excision repair"/>
    <property type="evidence" value="ECO:0007669"/>
    <property type="project" value="InterPro"/>
</dbReference>
<proteinExistence type="inferred from homology"/>
<dbReference type="CDD" id="cd00540">
    <property type="entry name" value="AAG"/>
    <property type="match status" value="1"/>
</dbReference>
<dbReference type="Pfam" id="PF02245">
    <property type="entry name" value="Pur_DNA_glyco"/>
    <property type="match status" value="1"/>
</dbReference>
<dbReference type="PANTHER" id="PTHR10429:SF0">
    <property type="entry name" value="DNA-3-METHYLADENINE GLYCOSYLASE"/>
    <property type="match status" value="1"/>
</dbReference>
<dbReference type="EC" id="3.2.2.-" evidence="5"/>
<keyword evidence="3 5" id="KW-0378">Hydrolase</keyword>
<gene>
    <name evidence="6" type="ORF">SAMN06265795_102562</name>
</gene>
<keyword evidence="4 5" id="KW-0234">DNA repair</keyword>
<name>A0A239E7H8_9BURK</name>
<comment type="similarity">
    <text evidence="1 5">Belongs to the DNA glycosylase MPG family.</text>
</comment>
<dbReference type="InterPro" id="IPR036995">
    <property type="entry name" value="MPG_sf"/>
</dbReference>
<evidence type="ECO:0000256" key="1">
    <source>
        <dbReference type="ARBA" id="ARBA00009232"/>
    </source>
</evidence>
<evidence type="ECO:0000313" key="6">
    <source>
        <dbReference type="EMBL" id="SNS40419.1"/>
    </source>
</evidence>